<dbReference type="Proteomes" id="UP001322138">
    <property type="component" value="Unassembled WGS sequence"/>
</dbReference>
<protein>
    <submittedName>
        <fullName evidence="2">Uncharacterized protein</fullName>
    </submittedName>
</protein>
<feature type="compositionally biased region" description="Polar residues" evidence="1">
    <location>
        <begin position="146"/>
        <end position="160"/>
    </location>
</feature>
<comment type="caution">
    <text evidence="2">The sequence shown here is derived from an EMBL/GenBank/DDBJ whole genome shotgun (WGS) entry which is preliminary data.</text>
</comment>
<proteinExistence type="predicted"/>
<name>A0ABR0FL68_9PEZI</name>
<evidence type="ECO:0000313" key="2">
    <source>
        <dbReference type="EMBL" id="KAK4644203.1"/>
    </source>
</evidence>
<feature type="region of interest" description="Disordered" evidence="1">
    <location>
        <begin position="129"/>
        <end position="160"/>
    </location>
</feature>
<gene>
    <name evidence="2" type="ORF">QC761_302748</name>
</gene>
<accession>A0ABR0FL68</accession>
<sequence>MELVLAFDLTVGLRIGFLLVLKMVFDIRPLNTSVFAKPQDALPADTDALVFGQPHLFFQKCSDGVEDSETGTEQCIEGVNIEVNLRPSHSSLFVNLTSKSWGLIGWVRLLRHCLDILNSRAGQSKQIQNNFTERRTRKGSSYAEDISTSTYDSTKVSFQS</sequence>
<dbReference type="RefSeq" id="XP_062733179.1">
    <property type="nucleotide sequence ID" value="XM_062877416.1"/>
</dbReference>
<evidence type="ECO:0000256" key="1">
    <source>
        <dbReference type="SAM" id="MobiDB-lite"/>
    </source>
</evidence>
<keyword evidence="3" id="KW-1185">Reference proteome</keyword>
<dbReference type="EMBL" id="JAFFGZ010000005">
    <property type="protein sequence ID" value="KAK4644203.1"/>
    <property type="molecule type" value="Genomic_DNA"/>
</dbReference>
<organism evidence="2 3">
    <name type="scientific">Podospora bellae-mahoneyi</name>
    <dbReference type="NCBI Taxonomy" id="2093777"/>
    <lineage>
        <taxon>Eukaryota</taxon>
        <taxon>Fungi</taxon>
        <taxon>Dikarya</taxon>
        <taxon>Ascomycota</taxon>
        <taxon>Pezizomycotina</taxon>
        <taxon>Sordariomycetes</taxon>
        <taxon>Sordariomycetidae</taxon>
        <taxon>Sordariales</taxon>
        <taxon>Podosporaceae</taxon>
        <taxon>Podospora</taxon>
    </lineage>
</organism>
<dbReference type="GeneID" id="87896898"/>
<reference evidence="2 3" key="1">
    <citation type="journal article" date="2023" name="bioRxiv">
        <title>High-quality genome assemblies of four members of thePodospora anserinaspecies complex.</title>
        <authorList>
            <person name="Ament-Velasquez S.L."/>
            <person name="Vogan A.A."/>
            <person name="Wallerman O."/>
            <person name="Hartmann F."/>
            <person name="Gautier V."/>
            <person name="Silar P."/>
            <person name="Giraud T."/>
            <person name="Johannesson H."/>
        </authorList>
    </citation>
    <scope>NUCLEOTIDE SEQUENCE [LARGE SCALE GENOMIC DNA]</scope>
    <source>
        <strain evidence="2 3">CBS 112042</strain>
    </source>
</reference>
<evidence type="ECO:0000313" key="3">
    <source>
        <dbReference type="Proteomes" id="UP001322138"/>
    </source>
</evidence>